<gene>
    <name evidence="3" type="ORF">Prum_009190</name>
</gene>
<dbReference type="GO" id="GO:0004792">
    <property type="term" value="F:thiosulfate-cyanide sulfurtransferase activity"/>
    <property type="evidence" value="ECO:0007669"/>
    <property type="project" value="TreeGrafter"/>
</dbReference>
<dbReference type="InterPro" id="IPR045886">
    <property type="entry name" value="ThiF/MoeB/HesA"/>
</dbReference>
<dbReference type="GO" id="GO:0008641">
    <property type="term" value="F:ubiquitin-like modifier activating enzyme activity"/>
    <property type="evidence" value="ECO:0007669"/>
    <property type="project" value="InterPro"/>
</dbReference>
<proteinExistence type="predicted"/>
<dbReference type="GO" id="GO:0016779">
    <property type="term" value="F:nucleotidyltransferase activity"/>
    <property type="evidence" value="ECO:0007669"/>
    <property type="project" value="TreeGrafter"/>
</dbReference>
<feature type="compositionally biased region" description="Basic and acidic residues" evidence="1">
    <location>
        <begin position="288"/>
        <end position="305"/>
    </location>
</feature>
<feature type="region of interest" description="Disordered" evidence="1">
    <location>
        <begin position="81"/>
        <end position="101"/>
    </location>
</feature>
<evidence type="ECO:0000259" key="2">
    <source>
        <dbReference type="Pfam" id="PF00899"/>
    </source>
</evidence>
<dbReference type="PANTHER" id="PTHR10953:SF102">
    <property type="entry name" value="ADENYLYLTRANSFERASE AND SULFURTRANSFERASE MOCS3"/>
    <property type="match status" value="1"/>
</dbReference>
<dbReference type="EMBL" id="BLPG01000001">
    <property type="protein sequence ID" value="GFJ87277.1"/>
    <property type="molecule type" value="Genomic_DNA"/>
</dbReference>
<evidence type="ECO:0000256" key="1">
    <source>
        <dbReference type="SAM" id="MobiDB-lite"/>
    </source>
</evidence>
<sequence length="305" mass="33355">MFKPRFKLEHRPYRTRAGTVRIGGGVYGLAAEIEDPDGWLWTLIRATDGTRVEQDIVAEVCRAHPAVSDDDVRAGLEQLTTAGHVEDAGADPPADLTSREQERYRRGSRYYSWVDLTPRSSPWEVQQRLKRAKVVVLGVGGTGGSAALALAASGIGHLHCVDADVVELSNLNRQILYTEDDLGKAKVEATVARLRRLNSDIEVTGEQRRIGSQQDIADVIEGCDVLAQCADQPADIRRWANLACLTAGIPWADGGYRGPMLTAGGYQPGVGACWECLREAESTSPPDTEDHERSSPELRKTPSRR</sequence>
<evidence type="ECO:0000313" key="3">
    <source>
        <dbReference type="EMBL" id="GFJ87277.1"/>
    </source>
</evidence>
<dbReference type="AlphaFoldDB" id="A0A6V8KZK7"/>
<comment type="caution">
    <text evidence="3">The sequence shown here is derived from an EMBL/GenBank/DDBJ whole genome shotgun (WGS) entry which is preliminary data.</text>
</comment>
<dbReference type="Proteomes" id="UP000482960">
    <property type="component" value="Unassembled WGS sequence"/>
</dbReference>
<accession>A0A6V8KZK7</accession>
<dbReference type="SUPFAM" id="SSF69572">
    <property type="entry name" value="Activating enzymes of the ubiquitin-like proteins"/>
    <property type="match status" value="1"/>
</dbReference>
<dbReference type="Gene3D" id="3.40.50.720">
    <property type="entry name" value="NAD(P)-binding Rossmann-like Domain"/>
    <property type="match status" value="1"/>
</dbReference>
<reference evidence="3 4" key="2">
    <citation type="submission" date="2020-03" db="EMBL/GenBank/DDBJ databases">
        <authorList>
            <person name="Ichikawa N."/>
            <person name="Kimura A."/>
            <person name="Kitahashi Y."/>
            <person name="Uohara A."/>
        </authorList>
    </citation>
    <scope>NUCLEOTIDE SEQUENCE [LARGE SCALE GENOMIC DNA]</scope>
    <source>
        <strain evidence="3 4">NBRC 108638</strain>
    </source>
</reference>
<dbReference type="Pfam" id="PF00899">
    <property type="entry name" value="ThiF"/>
    <property type="match status" value="1"/>
</dbReference>
<keyword evidence="4" id="KW-1185">Reference proteome</keyword>
<feature type="region of interest" description="Disordered" evidence="1">
    <location>
        <begin position="280"/>
        <end position="305"/>
    </location>
</feature>
<name>A0A6V8KZK7_9ACTN</name>
<reference evidence="3 4" key="1">
    <citation type="submission" date="2020-03" db="EMBL/GenBank/DDBJ databases">
        <title>Whole genome shotgun sequence of Phytohabitans rumicis NBRC 108638.</title>
        <authorList>
            <person name="Komaki H."/>
            <person name="Tamura T."/>
        </authorList>
    </citation>
    <scope>NUCLEOTIDE SEQUENCE [LARGE SCALE GENOMIC DNA]</scope>
    <source>
        <strain evidence="3 4">NBRC 108638</strain>
    </source>
</reference>
<dbReference type="InterPro" id="IPR035985">
    <property type="entry name" value="Ubiquitin-activating_enz"/>
</dbReference>
<dbReference type="RefSeq" id="WP_218577031.1">
    <property type="nucleotide sequence ID" value="NZ_BLPG01000001.1"/>
</dbReference>
<organism evidence="3 4">
    <name type="scientific">Phytohabitans rumicis</name>
    <dbReference type="NCBI Taxonomy" id="1076125"/>
    <lineage>
        <taxon>Bacteria</taxon>
        <taxon>Bacillati</taxon>
        <taxon>Actinomycetota</taxon>
        <taxon>Actinomycetes</taxon>
        <taxon>Micromonosporales</taxon>
        <taxon>Micromonosporaceae</taxon>
    </lineage>
</organism>
<dbReference type="GO" id="GO:0005737">
    <property type="term" value="C:cytoplasm"/>
    <property type="evidence" value="ECO:0007669"/>
    <property type="project" value="TreeGrafter"/>
</dbReference>
<evidence type="ECO:0000313" key="4">
    <source>
        <dbReference type="Proteomes" id="UP000482960"/>
    </source>
</evidence>
<feature type="domain" description="THIF-type NAD/FAD binding fold" evidence="2">
    <location>
        <begin position="124"/>
        <end position="282"/>
    </location>
</feature>
<dbReference type="InterPro" id="IPR000594">
    <property type="entry name" value="ThiF_NAD_FAD-bd"/>
</dbReference>
<protein>
    <submittedName>
        <fullName evidence="3">Thiamine/molybdopterin biosynthesis protein</fullName>
    </submittedName>
</protein>
<dbReference type="PANTHER" id="PTHR10953">
    <property type="entry name" value="UBIQUITIN-ACTIVATING ENZYME E1"/>
    <property type="match status" value="1"/>
</dbReference>